<organism evidence="1 2">
    <name type="scientific">Nitrospira lenta</name>
    <dbReference type="NCBI Taxonomy" id="1436998"/>
    <lineage>
        <taxon>Bacteria</taxon>
        <taxon>Pseudomonadati</taxon>
        <taxon>Nitrospirota</taxon>
        <taxon>Nitrospiria</taxon>
        <taxon>Nitrospirales</taxon>
        <taxon>Nitrospiraceae</taxon>
        <taxon>Nitrospira</taxon>
    </lineage>
</organism>
<dbReference type="RefSeq" id="WP_181416939.1">
    <property type="nucleotide sequence ID" value="NZ_OUNR01000021.1"/>
</dbReference>
<gene>
    <name evidence="1" type="ORF">NITLEN_80033</name>
</gene>
<evidence type="ECO:0000313" key="1">
    <source>
        <dbReference type="EMBL" id="SPP66609.1"/>
    </source>
</evidence>
<dbReference type="Proteomes" id="UP000248168">
    <property type="component" value="Unassembled WGS sequence"/>
</dbReference>
<dbReference type="EMBL" id="OUNR01000021">
    <property type="protein sequence ID" value="SPP66609.1"/>
    <property type="molecule type" value="Genomic_DNA"/>
</dbReference>
<name>A0A330L9C4_9BACT</name>
<keyword evidence="2" id="KW-1185">Reference proteome</keyword>
<reference evidence="2" key="1">
    <citation type="submission" date="2018-04" db="EMBL/GenBank/DDBJ databases">
        <authorList>
            <person name="Lucker S."/>
            <person name="Sakoula D."/>
        </authorList>
    </citation>
    <scope>NUCLEOTIDE SEQUENCE [LARGE SCALE GENOMIC DNA]</scope>
</reference>
<dbReference type="InParanoid" id="A0A330L9C4"/>
<evidence type="ECO:0000313" key="2">
    <source>
        <dbReference type="Proteomes" id="UP000248168"/>
    </source>
</evidence>
<protein>
    <submittedName>
        <fullName evidence="1">Uncharacterized protein</fullName>
    </submittedName>
</protein>
<proteinExistence type="predicted"/>
<dbReference type="AlphaFoldDB" id="A0A330L9C4"/>
<sequence length="46" mass="4851">MNTTLKRLAALQPNPLATMHGSVYVGDGENALHDLAGVFRDVLGVS</sequence>
<accession>A0A330L9C4</accession>